<organism evidence="7 8">
    <name type="scientific">Parablautia intestinalis</name>
    <dbReference type="NCBI Taxonomy" id="2320100"/>
    <lineage>
        <taxon>Bacteria</taxon>
        <taxon>Bacillati</taxon>
        <taxon>Bacillota</taxon>
        <taxon>Clostridia</taxon>
        <taxon>Lachnospirales</taxon>
        <taxon>Lachnospiraceae</taxon>
        <taxon>Parablautia</taxon>
    </lineage>
</organism>
<dbReference type="EMBL" id="RAYQ01000018">
    <property type="protein sequence ID" value="RKI89861.1"/>
    <property type="molecule type" value="Genomic_DNA"/>
</dbReference>
<feature type="region of interest" description="Disordered" evidence="2">
    <location>
        <begin position="1641"/>
        <end position="1752"/>
    </location>
</feature>
<feature type="region of interest" description="Disordered" evidence="2">
    <location>
        <begin position="145"/>
        <end position="213"/>
    </location>
</feature>
<keyword evidence="3" id="KW-0472">Membrane</keyword>
<proteinExistence type="predicted"/>
<evidence type="ECO:0000313" key="7">
    <source>
        <dbReference type="EMBL" id="RKI89861.1"/>
    </source>
</evidence>
<dbReference type="Pfam" id="PF18998">
    <property type="entry name" value="Flg_new_2"/>
    <property type="match status" value="1"/>
</dbReference>
<feature type="compositionally biased region" description="Gly residues" evidence="2">
    <location>
        <begin position="1644"/>
        <end position="1672"/>
    </location>
</feature>
<evidence type="ECO:0000256" key="2">
    <source>
        <dbReference type="SAM" id="MobiDB-lite"/>
    </source>
</evidence>
<dbReference type="Proteomes" id="UP000280696">
    <property type="component" value="Unassembled WGS sequence"/>
</dbReference>
<feature type="domain" description="Bacterial Ig-like" evidence="4">
    <location>
        <begin position="1323"/>
        <end position="1402"/>
    </location>
</feature>
<evidence type="ECO:0000259" key="5">
    <source>
        <dbReference type="Pfam" id="PF18676"/>
    </source>
</evidence>
<feature type="compositionally biased region" description="Low complexity" evidence="2">
    <location>
        <begin position="1691"/>
        <end position="1700"/>
    </location>
</feature>
<evidence type="ECO:0000313" key="8">
    <source>
        <dbReference type="Proteomes" id="UP000280696"/>
    </source>
</evidence>
<dbReference type="InterPro" id="IPR044060">
    <property type="entry name" value="Bacterial_rp_domain"/>
</dbReference>
<protein>
    <submittedName>
        <fullName evidence="7">Ig-like domain repeat protein</fullName>
    </submittedName>
</protein>
<dbReference type="Pfam" id="PF18676">
    <property type="entry name" value="MBG_2"/>
    <property type="match status" value="1"/>
</dbReference>
<evidence type="ECO:0000259" key="4">
    <source>
        <dbReference type="Pfam" id="PF16640"/>
    </source>
</evidence>
<evidence type="ECO:0000256" key="1">
    <source>
        <dbReference type="SAM" id="Coils"/>
    </source>
</evidence>
<feature type="compositionally biased region" description="Acidic residues" evidence="2">
    <location>
        <begin position="151"/>
        <end position="162"/>
    </location>
</feature>
<feature type="region of interest" description="Disordered" evidence="2">
    <location>
        <begin position="1924"/>
        <end position="1960"/>
    </location>
</feature>
<feature type="transmembrane region" description="Helical" evidence="3">
    <location>
        <begin position="1966"/>
        <end position="1988"/>
    </location>
</feature>
<dbReference type="InterPro" id="IPR032109">
    <property type="entry name" value="Big_3_5"/>
</dbReference>
<dbReference type="SUPFAM" id="SSF49373">
    <property type="entry name" value="Invasin/intimin cell-adhesion fragments"/>
    <property type="match status" value="1"/>
</dbReference>
<reference evidence="7 8" key="1">
    <citation type="submission" date="2018-09" db="EMBL/GenBank/DDBJ databases">
        <title>Murine metabolic-syndrome-specific gut microbial biobank.</title>
        <authorList>
            <person name="Liu C."/>
        </authorList>
    </citation>
    <scope>NUCLEOTIDE SEQUENCE [LARGE SCALE GENOMIC DNA]</scope>
    <source>
        <strain evidence="7 8">0.1xD8-82</strain>
    </source>
</reference>
<keyword evidence="3" id="KW-1133">Transmembrane helix</keyword>
<evidence type="ECO:0000256" key="3">
    <source>
        <dbReference type="SAM" id="Phobius"/>
    </source>
</evidence>
<dbReference type="OrthoDB" id="1864276at2"/>
<sequence>MEKWFQNKNFSTKKWKRGINTWKIHRDINARKKHRALGILLAAALIFQTLPLGGISVSASESSGGGLCGHHRSHTPDCGYKEAEAGHVCTHEHTQECYRTVEGEDGSTTKEPDCHHEHDESCGYREAAEGSPCIFVCEICNEGTDGTPEDKTEDNEINDGESENPGTEKGDEVKEPDVSLSDCKGKDVEDSTEDAEENTKQPEDTGLCKHHPEHDDTCGYLPESEDSEGSPCTYECRICPVEELIAALPDVADVTENNVDKVRAQLEEILALYRELNEDEQGRIDLSRCYELQEKLDAANIPDPVEEGTPDLELFGQKVCSGDSGDGWSYADGVLTLADYHSDNSGEVFIHITNADLEFTLYLKGDNSVKTSEKLIYGNAFGSTTITGDQGASLSLDGKSWADRYIFIRGVNVDVTTQGMIFISYDMEIDNATVNFNMSGSNGYIYTTHGGFTIKNGSDVTITNSSGAVDYCVATNKTAITGSSLKITNPSGFGVYVTKISTQVSEYKASITNSTISAYVPDAGIHCEDEASVTGSQVTNSGQFLIRSKKAITVDDSSTMEGITYEFFSSDTGAAYQVYGSHTLAANLTVAANGSFAIPEGAALTIPDGVTLENNGTMRIHEKDSLTGTGALTGNGKFLIDVNENMISVPEGLVYTGKDYTDQIILEENATVCGVEFTADTEGWTRNIEPAVVRDAGEYTVTFTKGDKEISKTFTVARSGTQFVGDGVVKTYKDSVACSDFTASDTIIVKATPTATGKALVKAAARLRSGPTAGQMAVFVGDTQVSDAVEAGGDGSYTMSVNAADVLRAAGGPGTGITLTAKFVANNNMADAVGTVNVNISAVARMEKNGTTTYVDAAHFANAIAPANGNDATFTMLQDVVLTGKANISCSNLVLDLNGHSISVEKSFQIASIYPITIKDSKGGGAMISQTASALIAEGATGLTIEGGTFRGTGGNTGLYVQSKPIVLAGGTFEGIECVLTTLKEHLKSGYCYYDQNNKPIALTNEQTNLTGIVTVKPCTHDKSVCEYTHTTGTTTHSQSCSACGETKTNETCSYVNGECACGSTLSVVLTNTERLVYDGNPHKPGVTVTLDGTELTAANYDVTYANNIKAGTDTATVTVKGKGTYSFEIKKTFSIEKAVQEDFAVTVVPMQYEKNGTFTLSTTGGGGDGAVLYRVPENNGVLMVNGDKATIIGVGTVTVTATKAESDNYKEATATGIIRITKAPAPTVTYPAAGGITYGQKLSDSGLTGGSTEYGTFAWENGSTIPAVDNTGYRVVFTASEETKKNYETITNTTQNVPVKVEKAVPAVGITAAVSGSKDSRQAVITVNVSKAGAGAFPTGTVTFTDCTDSTEVKIGTATLNSDGTSSYTWNGLSDKTYTIKAAYTGDNNYAKAVSREITFDTSKQNQQDFSLDAIGDKIYGDAAITLKTTGGSGSGAVRYESSDENVIRIENGRAVITGAGTVTITAIKAGDNNYNEASAGRNITVAKKVLTVRADGKTVVRGNPMPAFTYRADGLVNGDTFTTAPSITADVQNTDTLGKYDIVINGGTLRNSESYRITYVNGTLHIVERFYTVTVTDGTGGGEYAGGDTVTVTANERNGYTFTGWSSEDSVAFADSKAKTTTFTMPAKSVTVRANYIHSSGGNTGGGPDDDGNSGGSGNNGGGGNSGGSGNSASGGNSGDNGGQGSGGNDSANQGNGNAAPQIPVIPSAGTNIAPENGAVQRAGTTLANSGNGNAVRSGTKQPFIKGEDGKTGWDVIRAEEEKAQEGSTINVDMNGSTVVPGDIFDSIKGKNITITFDMGNGILWSVDGKSITRGTSPDKAGDIDFSVKTDVNNVPVDIINNVTGESYSIQISLAYEGEFGFTAVLSISLGKANAGLTASLYYYNKNTGELEFICKDRITEDGMASLAFTHASDYVITVDVEQEEESDAAEPAQPENVDQTAGSGTEQGSDGIPGGPGTGKTGGAWWVIVVLLLAAAIGAGVFMAVKKKGEEENGIQ</sequence>
<accession>A0A3A9AQL1</accession>
<feature type="domain" description="Bacterial repeat" evidence="6">
    <location>
        <begin position="1573"/>
        <end position="1638"/>
    </location>
</feature>
<dbReference type="InterPro" id="IPR013783">
    <property type="entry name" value="Ig-like_fold"/>
</dbReference>
<dbReference type="Gene3D" id="2.60.40.10">
    <property type="entry name" value="Immunoglobulins"/>
    <property type="match status" value="1"/>
</dbReference>
<keyword evidence="1" id="KW-0175">Coiled coil</keyword>
<feature type="compositionally biased region" description="Basic and acidic residues" evidence="2">
    <location>
        <begin position="166"/>
        <end position="189"/>
    </location>
</feature>
<feature type="compositionally biased region" description="Polar residues" evidence="2">
    <location>
        <begin position="1725"/>
        <end position="1743"/>
    </location>
</feature>
<dbReference type="Pfam" id="PF16640">
    <property type="entry name" value="Big_3_5"/>
    <property type="match status" value="1"/>
</dbReference>
<comment type="caution">
    <text evidence="7">The sequence shown here is derived from an EMBL/GenBank/DDBJ whole genome shotgun (WGS) entry which is preliminary data.</text>
</comment>
<gene>
    <name evidence="7" type="ORF">D7V94_15750</name>
</gene>
<feature type="compositionally biased region" description="Basic and acidic residues" evidence="2">
    <location>
        <begin position="197"/>
        <end position="213"/>
    </location>
</feature>
<feature type="compositionally biased region" description="Polar residues" evidence="2">
    <location>
        <begin position="1939"/>
        <end position="1950"/>
    </location>
</feature>
<dbReference type="InterPro" id="IPR008964">
    <property type="entry name" value="Invasin/intimin_cell_adhesion"/>
</dbReference>
<feature type="coiled-coil region" evidence="1">
    <location>
        <begin position="252"/>
        <end position="279"/>
    </location>
</feature>
<dbReference type="RefSeq" id="WP_120471293.1">
    <property type="nucleotide sequence ID" value="NZ_RAYQ01000018.1"/>
</dbReference>
<keyword evidence="8" id="KW-1185">Reference proteome</keyword>
<name>A0A3A9AQL1_9FIRM</name>
<feature type="compositionally biased region" description="Gly residues" evidence="2">
    <location>
        <begin position="1678"/>
        <end position="1690"/>
    </location>
</feature>
<feature type="domain" description="MBG" evidence="5">
    <location>
        <begin position="1492"/>
        <end position="1566"/>
    </location>
</feature>
<dbReference type="InterPro" id="IPR041286">
    <property type="entry name" value="MBG_2"/>
</dbReference>
<evidence type="ECO:0000259" key="6">
    <source>
        <dbReference type="Pfam" id="PF18998"/>
    </source>
</evidence>
<keyword evidence="3" id="KW-0812">Transmembrane</keyword>